<reference evidence="3" key="1">
    <citation type="submission" date="2023-05" db="EMBL/GenBank/DDBJ databases">
        <authorList>
            <person name="Stuckert A."/>
        </authorList>
    </citation>
    <scope>NUCLEOTIDE SEQUENCE</scope>
</reference>
<sequence>MYDDVLMDTLITLLTGLSDSQVRAFRHTSTFAAMKIMTGMVKVAKELTYHIDTSKRQLDVERAKSPENRAPERLENLREKIQELGSNLEDVGN</sequence>
<dbReference type="PANTHER" id="PTHR11199">
    <property type="entry name" value="STROMAL ANTIGEN"/>
    <property type="match status" value="1"/>
</dbReference>
<dbReference type="Pfam" id="PF08514">
    <property type="entry name" value="STAG"/>
    <property type="match status" value="1"/>
</dbReference>
<dbReference type="InterPro" id="IPR039662">
    <property type="entry name" value="Cohesin_Scc3/SA"/>
</dbReference>
<comment type="caution">
    <text evidence="3">The sequence shown here is derived from an EMBL/GenBank/DDBJ whole genome shotgun (WGS) entry which is preliminary data.</text>
</comment>
<proteinExistence type="inferred from homology"/>
<evidence type="ECO:0000256" key="1">
    <source>
        <dbReference type="ARBA" id="ARBA00005486"/>
    </source>
</evidence>
<evidence type="ECO:0000313" key="3">
    <source>
        <dbReference type="EMBL" id="CAI9555878.1"/>
    </source>
</evidence>
<feature type="domain" description="STAG" evidence="2">
    <location>
        <begin position="1"/>
        <end position="80"/>
    </location>
</feature>
<dbReference type="PANTHER" id="PTHR11199:SF8">
    <property type="entry name" value="COHESIN SUBUNIT SA-3"/>
    <property type="match status" value="1"/>
</dbReference>
<organism evidence="3 4">
    <name type="scientific">Staurois parvus</name>
    <dbReference type="NCBI Taxonomy" id="386267"/>
    <lineage>
        <taxon>Eukaryota</taxon>
        <taxon>Metazoa</taxon>
        <taxon>Chordata</taxon>
        <taxon>Craniata</taxon>
        <taxon>Vertebrata</taxon>
        <taxon>Euteleostomi</taxon>
        <taxon>Amphibia</taxon>
        <taxon>Batrachia</taxon>
        <taxon>Anura</taxon>
        <taxon>Neobatrachia</taxon>
        <taxon>Ranoidea</taxon>
        <taxon>Ranidae</taxon>
        <taxon>Staurois</taxon>
    </lineage>
</organism>
<gene>
    <name evidence="3" type="ORF">SPARVUS_LOCUS4470759</name>
</gene>
<dbReference type="Proteomes" id="UP001162483">
    <property type="component" value="Unassembled WGS sequence"/>
</dbReference>
<protein>
    <recommendedName>
        <fullName evidence="2">STAG domain-containing protein</fullName>
    </recommendedName>
</protein>
<dbReference type="InterPro" id="IPR013721">
    <property type="entry name" value="STAG"/>
</dbReference>
<dbReference type="EMBL" id="CATNWA010008312">
    <property type="protein sequence ID" value="CAI9555878.1"/>
    <property type="molecule type" value="Genomic_DNA"/>
</dbReference>
<accession>A0ABN9C774</accession>
<feature type="non-terminal residue" evidence="3">
    <location>
        <position position="93"/>
    </location>
</feature>
<name>A0ABN9C774_9NEOB</name>
<evidence type="ECO:0000313" key="4">
    <source>
        <dbReference type="Proteomes" id="UP001162483"/>
    </source>
</evidence>
<comment type="similarity">
    <text evidence="1">Belongs to the SCC3 family.</text>
</comment>
<keyword evidence="4" id="KW-1185">Reference proteome</keyword>
<evidence type="ECO:0000259" key="2">
    <source>
        <dbReference type="Pfam" id="PF08514"/>
    </source>
</evidence>